<feature type="transmembrane region" description="Helical" evidence="2">
    <location>
        <begin position="142"/>
        <end position="161"/>
    </location>
</feature>
<evidence type="ECO:0000313" key="4">
    <source>
        <dbReference type="Proteomes" id="UP000199126"/>
    </source>
</evidence>
<dbReference type="Proteomes" id="UP000199126">
    <property type="component" value="Unassembled WGS sequence"/>
</dbReference>
<keyword evidence="4" id="KW-1185">Reference proteome</keyword>
<sequence length="163" mass="17240">MCPETLTDDLDSVSETSTPTTEGFVDGLKAGIVATLVMSAYRIPVARSPPPTAHFWAKFVGDGDPEQYPLVGLVLHLAYGAGGGGGFGSLMALLFGTPADDQEHERLSTLCGVLFALVLAKFGTTVVLARVLDLDLDADERFVFDMSHVVYGLTLGTWFGANA</sequence>
<organism evidence="3 4">
    <name type="scientific">Halogranum amylolyticum</name>
    <dbReference type="NCBI Taxonomy" id="660520"/>
    <lineage>
        <taxon>Archaea</taxon>
        <taxon>Methanobacteriati</taxon>
        <taxon>Methanobacteriota</taxon>
        <taxon>Stenosarchaea group</taxon>
        <taxon>Halobacteria</taxon>
        <taxon>Halobacteriales</taxon>
        <taxon>Haloferacaceae</taxon>
    </lineage>
</organism>
<feature type="compositionally biased region" description="Acidic residues" evidence="1">
    <location>
        <begin position="1"/>
        <end position="12"/>
    </location>
</feature>
<name>A0A1H8TK22_9EURY</name>
<dbReference type="OrthoDB" id="199052at2157"/>
<proteinExistence type="predicted"/>
<feature type="transmembrane region" description="Helical" evidence="2">
    <location>
        <begin position="73"/>
        <end position="95"/>
    </location>
</feature>
<dbReference type="RefSeq" id="WP_089825299.1">
    <property type="nucleotide sequence ID" value="NZ_FODV01000007.1"/>
</dbReference>
<evidence type="ECO:0000256" key="1">
    <source>
        <dbReference type="SAM" id="MobiDB-lite"/>
    </source>
</evidence>
<protein>
    <submittedName>
        <fullName evidence="3">Uncharacterized protein</fullName>
    </submittedName>
</protein>
<evidence type="ECO:0000313" key="3">
    <source>
        <dbReference type="EMBL" id="SEO91207.1"/>
    </source>
</evidence>
<keyword evidence="2" id="KW-1133">Transmembrane helix</keyword>
<dbReference type="AlphaFoldDB" id="A0A1H8TK22"/>
<dbReference type="EMBL" id="FODV01000007">
    <property type="protein sequence ID" value="SEO91207.1"/>
    <property type="molecule type" value="Genomic_DNA"/>
</dbReference>
<feature type="transmembrane region" description="Helical" evidence="2">
    <location>
        <begin position="107"/>
        <end position="130"/>
    </location>
</feature>
<reference evidence="4" key="1">
    <citation type="submission" date="2016-10" db="EMBL/GenBank/DDBJ databases">
        <authorList>
            <person name="Varghese N."/>
            <person name="Submissions S."/>
        </authorList>
    </citation>
    <scope>NUCLEOTIDE SEQUENCE [LARGE SCALE GENOMIC DNA]</scope>
    <source>
        <strain evidence="4">CGMCC 1.10121</strain>
    </source>
</reference>
<accession>A0A1H8TK22</accession>
<evidence type="ECO:0000256" key="2">
    <source>
        <dbReference type="SAM" id="Phobius"/>
    </source>
</evidence>
<keyword evidence="2" id="KW-0472">Membrane</keyword>
<keyword evidence="2" id="KW-0812">Transmembrane</keyword>
<feature type="region of interest" description="Disordered" evidence="1">
    <location>
        <begin position="1"/>
        <end position="20"/>
    </location>
</feature>
<gene>
    <name evidence="3" type="ORF">SAMN04487948_107119</name>
</gene>